<dbReference type="NCBIfam" id="TIGR00229">
    <property type="entry name" value="sensory_box"/>
    <property type="match status" value="2"/>
</dbReference>
<dbReference type="GO" id="GO:0000160">
    <property type="term" value="P:phosphorelay signal transduction system"/>
    <property type="evidence" value="ECO:0007669"/>
    <property type="project" value="UniProtKB-KW"/>
</dbReference>
<dbReference type="Pfam" id="PF13426">
    <property type="entry name" value="PAS_9"/>
    <property type="match status" value="1"/>
</dbReference>
<keyword evidence="1" id="KW-0597">Phosphoprotein</keyword>
<name>A0A2H4VD44_9EURY</name>
<dbReference type="PROSITE" id="PS50109">
    <property type="entry name" value="HIS_KIN"/>
    <property type="match status" value="1"/>
</dbReference>
<accession>A0A2H4VD44</accession>
<keyword evidence="6" id="KW-0902">Two-component regulatory system</keyword>
<keyword evidence="4" id="KW-0418">Kinase</keyword>
<dbReference type="RefSeq" id="WP_100906004.1">
    <property type="nucleotide sequence ID" value="NZ_CP017766.1"/>
</dbReference>
<dbReference type="InterPro" id="IPR011495">
    <property type="entry name" value="Sig_transdc_His_kin_sub2_dim/P"/>
</dbReference>
<dbReference type="SUPFAM" id="SSF55785">
    <property type="entry name" value="PYP-like sensor domain (PAS domain)"/>
    <property type="match status" value="2"/>
</dbReference>
<evidence type="ECO:0000313" key="12">
    <source>
        <dbReference type="Proteomes" id="UP000232806"/>
    </source>
</evidence>
<feature type="domain" description="PAS" evidence="9">
    <location>
        <begin position="448"/>
        <end position="520"/>
    </location>
</feature>
<dbReference type="SUPFAM" id="SSF55874">
    <property type="entry name" value="ATPase domain of HSP90 chaperone/DNA topoisomerase II/histidine kinase"/>
    <property type="match status" value="1"/>
</dbReference>
<dbReference type="CDD" id="cd00130">
    <property type="entry name" value="PAS"/>
    <property type="match status" value="2"/>
</dbReference>
<evidence type="ECO:0000256" key="1">
    <source>
        <dbReference type="ARBA" id="ARBA00022553"/>
    </source>
</evidence>
<dbReference type="InterPro" id="IPR036890">
    <property type="entry name" value="HATPase_C_sf"/>
</dbReference>
<feature type="transmembrane region" description="Helical" evidence="7">
    <location>
        <begin position="165"/>
        <end position="185"/>
    </location>
</feature>
<dbReference type="SMART" id="SM00091">
    <property type="entry name" value="PAS"/>
    <property type="match status" value="2"/>
</dbReference>
<evidence type="ECO:0000259" key="9">
    <source>
        <dbReference type="PROSITE" id="PS50112"/>
    </source>
</evidence>
<evidence type="ECO:0000256" key="4">
    <source>
        <dbReference type="ARBA" id="ARBA00022777"/>
    </source>
</evidence>
<dbReference type="InterPro" id="IPR001610">
    <property type="entry name" value="PAC"/>
</dbReference>
<dbReference type="GO" id="GO:0006355">
    <property type="term" value="P:regulation of DNA-templated transcription"/>
    <property type="evidence" value="ECO:0007669"/>
    <property type="project" value="InterPro"/>
</dbReference>
<keyword evidence="3" id="KW-0547">Nucleotide-binding</keyword>
<dbReference type="PANTHER" id="PTHR43065:SF23">
    <property type="entry name" value="SENSOR HISTIDINE KINASE PDTAS"/>
    <property type="match status" value="1"/>
</dbReference>
<dbReference type="Gene3D" id="3.30.450.20">
    <property type="entry name" value="PAS domain"/>
    <property type="match status" value="2"/>
</dbReference>
<dbReference type="AlphaFoldDB" id="A0A2H4VD44"/>
<dbReference type="InterPro" id="IPR013767">
    <property type="entry name" value="PAS_fold"/>
</dbReference>
<dbReference type="Pfam" id="PF02518">
    <property type="entry name" value="HATPase_c"/>
    <property type="match status" value="1"/>
</dbReference>
<feature type="transmembrane region" description="Helical" evidence="7">
    <location>
        <begin position="12"/>
        <end position="31"/>
    </location>
</feature>
<dbReference type="InterPro" id="IPR035965">
    <property type="entry name" value="PAS-like_dom_sf"/>
</dbReference>
<feature type="transmembrane region" description="Helical" evidence="7">
    <location>
        <begin position="273"/>
        <end position="292"/>
    </location>
</feature>
<dbReference type="SMART" id="SM00086">
    <property type="entry name" value="PAC"/>
    <property type="match status" value="2"/>
</dbReference>
<dbReference type="InterPro" id="IPR005467">
    <property type="entry name" value="His_kinase_dom"/>
</dbReference>
<dbReference type="Gene3D" id="3.30.565.10">
    <property type="entry name" value="Histidine kinase-like ATPase, C-terminal domain"/>
    <property type="match status" value="1"/>
</dbReference>
<dbReference type="SMART" id="SM00387">
    <property type="entry name" value="HATPase_c"/>
    <property type="match status" value="1"/>
</dbReference>
<keyword evidence="7" id="KW-0472">Membrane</keyword>
<feature type="transmembrane region" description="Helical" evidence="7">
    <location>
        <begin position="73"/>
        <end position="91"/>
    </location>
</feature>
<dbReference type="Proteomes" id="UP000232806">
    <property type="component" value="Chromosome"/>
</dbReference>
<dbReference type="InterPro" id="IPR000700">
    <property type="entry name" value="PAS-assoc_C"/>
</dbReference>
<proteinExistence type="predicted"/>
<dbReference type="OrthoDB" id="8127at2157"/>
<evidence type="ECO:0000256" key="5">
    <source>
        <dbReference type="ARBA" id="ARBA00022840"/>
    </source>
</evidence>
<evidence type="ECO:0000259" key="8">
    <source>
        <dbReference type="PROSITE" id="PS50109"/>
    </source>
</evidence>
<dbReference type="PROSITE" id="PS50112">
    <property type="entry name" value="PAS"/>
    <property type="match status" value="2"/>
</dbReference>
<feature type="transmembrane region" description="Helical" evidence="7">
    <location>
        <begin position="232"/>
        <end position="252"/>
    </location>
</feature>
<evidence type="ECO:0000256" key="3">
    <source>
        <dbReference type="ARBA" id="ARBA00022741"/>
    </source>
</evidence>
<dbReference type="GeneID" id="35121626"/>
<dbReference type="EMBL" id="CP017766">
    <property type="protein sequence ID" value="AUB56028.1"/>
    <property type="molecule type" value="Genomic_DNA"/>
</dbReference>
<keyword evidence="2" id="KW-0808">Transferase</keyword>
<evidence type="ECO:0000313" key="11">
    <source>
        <dbReference type="EMBL" id="AUB56028.1"/>
    </source>
</evidence>
<dbReference type="Pfam" id="PF00989">
    <property type="entry name" value="PAS"/>
    <property type="match status" value="1"/>
</dbReference>
<keyword evidence="7" id="KW-0812">Transmembrane</keyword>
<feature type="transmembrane region" description="Helical" evidence="7">
    <location>
        <begin position="197"/>
        <end position="220"/>
    </location>
</feature>
<organism evidence="11 12">
    <name type="scientific">Methanobacterium subterraneum</name>
    <dbReference type="NCBI Taxonomy" id="59277"/>
    <lineage>
        <taxon>Archaea</taxon>
        <taxon>Methanobacteriati</taxon>
        <taxon>Methanobacteriota</taxon>
        <taxon>Methanomada group</taxon>
        <taxon>Methanobacteria</taxon>
        <taxon>Methanobacteriales</taxon>
        <taxon>Methanobacteriaceae</taxon>
        <taxon>Methanobacterium</taxon>
    </lineage>
</organism>
<keyword evidence="7" id="KW-1133">Transmembrane helix</keyword>
<dbReference type="PANTHER" id="PTHR43065">
    <property type="entry name" value="SENSOR HISTIDINE KINASE"/>
    <property type="match status" value="1"/>
</dbReference>
<dbReference type="GO" id="GO:0005524">
    <property type="term" value="F:ATP binding"/>
    <property type="evidence" value="ECO:0007669"/>
    <property type="project" value="UniProtKB-KW"/>
</dbReference>
<protein>
    <submittedName>
        <fullName evidence="11">Diguanylate cyclase</fullName>
    </submittedName>
</protein>
<evidence type="ECO:0000256" key="6">
    <source>
        <dbReference type="ARBA" id="ARBA00023012"/>
    </source>
</evidence>
<feature type="domain" description="Histidine kinase" evidence="8">
    <location>
        <begin position="585"/>
        <end position="783"/>
    </location>
</feature>
<evidence type="ECO:0000259" key="10">
    <source>
        <dbReference type="PROSITE" id="PS50113"/>
    </source>
</evidence>
<keyword evidence="5" id="KW-0067">ATP-binding</keyword>
<dbReference type="Pfam" id="PF07568">
    <property type="entry name" value="HisKA_2"/>
    <property type="match status" value="1"/>
</dbReference>
<feature type="transmembrane region" description="Helical" evidence="7">
    <location>
        <begin position="43"/>
        <end position="61"/>
    </location>
</feature>
<dbReference type="InterPro" id="IPR003594">
    <property type="entry name" value="HATPase_dom"/>
</dbReference>
<evidence type="ECO:0000256" key="7">
    <source>
        <dbReference type="SAM" id="Phobius"/>
    </source>
</evidence>
<dbReference type="InterPro" id="IPR000014">
    <property type="entry name" value="PAS"/>
</dbReference>
<sequence>MSKKPLLSFKVGVLLAIIITISFAIISLLLQDDPNLRMIFGDLSSPLIGLVGVISLSYAAYRSQGRMRIAWMLMTLGILSYALGDVAWAIIELGYNQNPFPSVSDIFYLVFYPLFALGIYFLPRAKFSYLEELKIILEMGIVILTVGLIFWIFLIEPNLSNQEEFFPSMISITYIIGDFVLLFALMRLLYSKFKEEYYGPMILLSLGVIAFIVSDCIYSYQNLQGTYVSGGLLDVGWIIGLLVVGLAAYLHASDEKYDIYQYFKAFKLTQSNFTSYLPLIWALIAFTLLINIDRILDNPNIDLIEIIVGIIIFMVLIRQLLTEKALSLSEKNYRELVDNSLVGVYQTNLNGNILFANDSLAKIFELKSVKELKSLKIIDFYKTPSERNKIIHKLKKEGKLEQYELEMVSNTGKTINMLMSANLTGNTISGMLMDITQRKYTEMALQDNEEKYRTLFEANPNHTILVSSDGVILDANSSAARFSGLSAGELIGKNFSELGIFSADDLSFAREKFSQALKGETLKPFKYRLINKKGEYSWIETQLVPIQKEGMVNSILVIDTDITDRKNAMDKLKLSVNEKEILIKEIHHRVKNNMQIISSLLNLQIQHMKDDEEVATTVLKESQNRVMSMAMIHEKLYQSKDFTHIRFEDYIKRLLSDLFYSYDTSSDRVKLVVDVDDVNLNIETAVPCGLIISELFSNSLKYAFPDGREGEIRVTLKQIPDDEKKFLLTVNDNGVGMPPDLDFKNTTTLGLELVNSLTKQIDGEIELDRSHGTEFKIRFNELTYKKRI</sequence>
<reference evidence="11 12" key="1">
    <citation type="submission" date="2016-10" db="EMBL/GenBank/DDBJ databases">
        <title>Comparative genomics between deep and shallow subseafloor isolates.</title>
        <authorList>
            <person name="Ishii S."/>
            <person name="Miller J.R."/>
            <person name="Sutton G."/>
            <person name="Suzuki S."/>
            <person name="Methe B."/>
            <person name="Inagaki F."/>
            <person name="Imachi H."/>
        </authorList>
    </citation>
    <scope>NUCLEOTIDE SEQUENCE [LARGE SCALE GENOMIC DNA]</scope>
    <source>
        <strain evidence="11 12">MO-MB1</strain>
    </source>
</reference>
<dbReference type="PROSITE" id="PS50113">
    <property type="entry name" value="PAC"/>
    <property type="match status" value="1"/>
</dbReference>
<feature type="domain" description="PAC" evidence="10">
    <location>
        <begin position="523"/>
        <end position="574"/>
    </location>
</feature>
<feature type="domain" description="PAS" evidence="9">
    <location>
        <begin position="329"/>
        <end position="364"/>
    </location>
</feature>
<feature type="transmembrane region" description="Helical" evidence="7">
    <location>
        <begin position="106"/>
        <end position="123"/>
    </location>
</feature>
<feature type="transmembrane region" description="Helical" evidence="7">
    <location>
        <begin position="135"/>
        <end position="153"/>
    </location>
</feature>
<gene>
    <name evidence="11" type="ORF">BK007_08470</name>
</gene>
<evidence type="ECO:0000256" key="2">
    <source>
        <dbReference type="ARBA" id="ARBA00022679"/>
    </source>
</evidence>
<dbReference type="GO" id="GO:0016301">
    <property type="term" value="F:kinase activity"/>
    <property type="evidence" value="ECO:0007669"/>
    <property type="project" value="UniProtKB-KW"/>
</dbReference>